<reference evidence="1" key="1">
    <citation type="journal article" date="2012" name="Nat. Biotechnol.">
        <title>Reference genome sequence of the model plant Setaria.</title>
        <authorList>
            <person name="Bennetzen J.L."/>
            <person name="Schmutz J."/>
            <person name="Wang H."/>
            <person name="Percifield R."/>
            <person name="Hawkins J."/>
            <person name="Pontaroli A.C."/>
            <person name="Estep M."/>
            <person name="Feng L."/>
            <person name="Vaughn J.N."/>
            <person name="Grimwood J."/>
            <person name="Jenkins J."/>
            <person name="Barry K."/>
            <person name="Lindquist E."/>
            <person name="Hellsten U."/>
            <person name="Deshpande S."/>
            <person name="Wang X."/>
            <person name="Wu X."/>
            <person name="Mitros T."/>
            <person name="Triplett J."/>
            <person name="Yang X."/>
            <person name="Ye C.Y."/>
            <person name="Mauro-Herrera M."/>
            <person name="Wang L."/>
            <person name="Li P."/>
            <person name="Sharma M."/>
            <person name="Sharma R."/>
            <person name="Ronald P.C."/>
            <person name="Panaud O."/>
            <person name="Kellogg E.A."/>
            <person name="Brutnell T.P."/>
            <person name="Doust A.N."/>
            <person name="Tuskan G.A."/>
            <person name="Rokhsar D."/>
            <person name="Devos K.M."/>
        </authorList>
    </citation>
    <scope>NUCLEOTIDE SEQUENCE [LARGE SCALE GENOMIC DNA]</scope>
    <source>
        <strain evidence="1">Yugu1</strain>
    </source>
</reference>
<proteinExistence type="predicted"/>
<reference evidence="1" key="2">
    <citation type="submission" date="2015-07" db="EMBL/GenBank/DDBJ databases">
        <authorList>
            <person name="Noorani M."/>
        </authorList>
    </citation>
    <scope>NUCLEOTIDE SEQUENCE</scope>
    <source>
        <strain evidence="1">Yugu1</strain>
    </source>
</reference>
<protein>
    <submittedName>
        <fullName evidence="1">Uncharacterized protein</fullName>
    </submittedName>
</protein>
<sequence>MVLRWPAPRLSLQRAAALAGLAVTATIPYKSKARHMNGFPHSSLPQCCAPTAETTRAATASCSSNFASPGLKRLAEALSQHKRAWTRAAQRQTVRSAPFSSAWLIYCLLNHGRSTLTR</sequence>
<organism evidence="1">
    <name type="scientific">Setaria italica</name>
    <name type="common">Foxtail millet</name>
    <name type="synonym">Panicum italicum</name>
    <dbReference type="NCBI Taxonomy" id="4555"/>
    <lineage>
        <taxon>Eukaryota</taxon>
        <taxon>Viridiplantae</taxon>
        <taxon>Streptophyta</taxon>
        <taxon>Embryophyta</taxon>
        <taxon>Tracheophyta</taxon>
        <taxon>Spermatophyta</taxon>
        <taxon>Magnoliopsida</taxon>
        <taxon>Liliopsida</taxon>
        <taxon>Poales</taxon>
        <taxon>Poaceae</taxon>
        <taxon>PACMAD clade</taxon>
        <taxon>Panicoideae</taxon>
        <taxon>Panicodae</taxon>
        <taxon>Paniceae</taxon>
        <taxon>Cenchrinae</taxon>
        <taxon>Setaria</taxon>
    </lineage>
</organism>
<gene>
    <name evidence="1" type="ORF">SETIT_4G184400v2</name>
</gene>
<evidence type="ECO:0000313" key="1">
    <source>
        <dbReference type="EMBL" id="RCV21996.1"/>
    </source>
</evidence>
<name>A0A368QVK9_SETIT</name>
<dbReference type="EMBL" id="CM003531">
    <property type="protein sequence ID" value="RCV21996.1"/>
    <property type="molecule type" value="Genomic_DNA"/>
</dbReference>
<dbReference type="AlphaFoldDB" id="A0A368QVK9"/>
<accession>A0A368QVK9</accession>